<comment type="caution">
    <text evidence="2">The sequence shown here is derived from an EMBL/GenBank/DDBJ whole genome shotgun (WGS) entry which is preliminary data.</text>
</comment>
<dbReference type="Proteomes" id="UP000735302">
    <property type="component" value="Unassembled WGS sequence"/>
</dbReference>
<feature type="non-terminal residue" evidence="2">
    <location>
        <position position="1"/>
    </location>
</feature>
<protein>
    <submittedName>
        <fullName evidence="2">Uncharacterized protein</fullName>
    </submittedName>
</protein>
<feature type="region of interest" description="Disordered" evidence="1">
    <location>
        <begin position="1"/>
        <end position="25"/>
    </location>
</feature>
<evidence type="ECO:0000313" key="3">
    <source>
        <dbReference type="Proteomes" id="UP000735302"/>
    </source>
</evidence>
<evidence type="ECO:0000256" key="1">
    <source>
        <dbReference type="SAM" id="MobiDB-lite"/>
    </source>
</evidence>
<dbReference type="AlphaFoldDB" id="A0AAV4DWL0"/>
<name>A0AAV4DWL0_9GAST</name>
<proteinExistence type="predicted"/>
<gene>
    <name evidence="2" type="ORF">PoB_007497400</name>
</gene>
<organism evidence="2 3">
    <name type="scientific">Plakobranchus ocellatus</name>
    <dbReference type="NCBI Taxonomy" id="259542"/>
    <lineage>
        <taxon>Eukaryota</taxon>
        <taxon>Metazoa</taxon>
        <taxon>Spiralia</taxon>
        <taxon>Lophotrochozoa</taxon>
        <taxon>Mollusca</taxon>
        <taxon>Gastropoda</taxon>
        <taxon>Heterobranchia</taxon>
        <taxon>Euthyneura</taxon>
        <taxon>Panpulmonata</taxon>
        <taxon>Sacoglossa</taxon>
        <taxon>Placobranchoidea</taxon>
        <taxon>Plakobranchidae</taxon>
        <taxon>Plakobranchus</taxon>
    </lineage>
</organism>
<accession>A0AAV4DWL0</accession>
<keyword evidence="3" id="KW-1185">Reference proteome</keyword>
<reference evidence="2 3" key="1">
    <citation type="journal article" date="2021" name="Elife">
        <title>Chloroplast acquisition without the gene transfer in kleptoplastic sea slugs, Plakobranchus ocellatus.</title>
        <authorList>
            <person name="Maeda T."/>
            <person name="Takahashi S."/>
            <person name="Yoshida T."/>
            <person name="Shimamura S."/>
            <person name="Takaki Y."/>
            <person name="Nagai Y."/>
            <person name="Toyoda A."/>
            <person name="Suzuki Y."/>
            <person name="Arimoto A."/>
            <person name="Ishii H."/>
            <person name="Satoh N."/>
            <person name="Nishiyama T."/>
            <person name="Hasebe M."/>
            <person name="Maruyama T."/>
            <person name="Minagawa J."/>
            <person name="Obokata J."/>
            <person name="Shigenobu S."/>
        </authorList>
    </citation>
    <scope>NUCLEOTIDE SEQUENCE [LARGE SCALE GENOMIC DNA]</scope>
</reference>
<evidence type="ECO:0000313" key="2">
    <source>
        <dbReference type="EMBL" id="GFO48469.1"/>
    </source>
</evidence>
<sequence length="66" mass="7533">WQAAPHIHLTLEDHDPASSNQKRNNVNGKKVLKILNRWPEFVEDLKDTENEQSDIVENLTGSNNPS</sequence>
<dbReference type="EMBL" id="BLXT01008391">
    <property type="protein sequence ID" value="GFO48469.1"/>
    <property type="molecule type" value="Genomic_DNA"/>
</dbReference>